<dbReference type="InterPro" id="IPR025948">
    <property type="entry name" value="HTH-like_dom"/>
</dbReference>
<dbReference type="Pfam" id="PF13683">
    <property type="entry name" value="rve_3"/>
    <property type="match status" value="1"/>
</dbReference>
<protein>
    <submittedName>
        <fullName evidence="4">IS3 family transposase</fullName>
    </submittedName>
</protein>
<keyword evidence="2" id="KW-0175">Coiled coil</keyword>
<dbReference type="InterPro" id="IPR048020">
    <property type="entry name" value="Transpos_IS3"/>
</dbReference>
<dbReference type="Pfam" id="PF13276">
    <property type="entry name" value="HTH_21"/>
    <property type="match status" value="1"/>
</dbReference>
<evidence type="ECO:0000313" key="4">
    <source>
        <dbReference type="EMBL" id="QQO82546.1"/>
    </source>
</evidence>
<dbReference type="Gene3D" id="1.10.10.60">
    <property type="entry name" value="Homeodomain-like"/>
    <property type="match status" value="1"/>
</dbReference>
<sequence length="358" mass="41667">MKKRYTEEQIIKAIKQHEAGAKVDDICREIGISTGTFYNWRSKYAGLEVNEAKRLRELEAENNKLKKMLADKMLEVEAMKDVLFKKVVTPAAKKPVVQHLIEGFSLSERVACQLAGLSRTAFRYQPRKKPDNGLRQRLKALATQYPRYGYLMLHGLLRGEGWVKNRKRTYRLYTEEGLQVRTKKHKKLTRPRQPMEVPTAPNQRWSMDFVSDQLSNGRRFRVLNVVDDYSREMVGQLVSVAISGKQVARFLEQLMEERGKLKKVTCDNGTEFTSKAMFFWSKETGVTLGFIQPGKPTQNAFVESLNGKFRNECLNQHWFRTLDEARYEIELWREHYNHVRPHSSLNYMPPVAYAKQAA</sequence>
<dbReference type="GO" id="GO:0004803">
    <property type="term" value="F:transposase activity"/>
    <property type="evidence" value="ECO:0007669"/>
    <property type="project" value="InterPro"/>
</dbReference>
<dbReference type="EMBL" id="CP032664">
    <property type="protein sequence ID" value="QQO82546.1"/>
    <property type="molecule type" value="Genomic_DNA"/>
</dbReference>
<proteinExistence type="inferred from homology"/>
<dbReference type="GO" id="GO:0015074">
    <property type="term" value="P:DNA integration"/>
    <property type="evidence" value="ECO:0007669"/>
    <property type="project" value="InterPro"/>
</dbReference>
<comment type="similarity">
    <text evidence="1">Belongs to the transposase 8 family.</text>
</comment>
<dbReference type="InterPro" id="IPR036397">
    <property type="entry name" value="RNaseH_sf"/>
</dbReference>
<dbReference type="Pfam" id="PF01527">
    <property type="entry name" value="HTH_Tnp_1"/>
    <property type="match status" value="1"/>
</dbReference>
<name>A0A7T8EA12_9GAMM</name>
<dbReference type="InterPro" id="IPR001584">
    <property type="entry name" value="Integrase_cat-core"/>
</dbReference>
<dbReference type="SUPFAM" id="SSF46689">
    <property type="entry name" value="Homeodomain-like"/>
    <property type="match status" value="1"/>
</dbReference>
<dbReference type="PROSITE" id="PS50994">
    <property type="entry name" value="INTEGRASE"/>
    <property type="match status" value="1"/>
</dbReference>
<dbReference type="InterPro" id="IPR012337">
    <property type="entry name" value="RNaseH-like_sf"/>
</dbReference>
<reference evidence="4" key="1">
    <citation type="submission" date="2018-09" db="EMBL/GenBank/DDBJ databases">
        <title>Genome sequencing and analysis.</title>
        <authorList>
            <person name="Huang Y.-T."/>
        </authorList>
    </citation>
    <scope>NUCLEOTIDE SEQUENCE</scope>
    <source>
        <strain evidence="4">HIDE</strain>
    </source>
</reference>
<dbReference type="AlphaFoldDB" id="A0A7T8EA12"/>
<gene>
    <name evidence="4" type="ORF">D7032_04340</name>
</gene>
<feature type="coiled-coil region" evidence="2">
    <location>
        <begin position="48"/>
        <end position="75"/>
    </location>
</feature>
<dbReference type="PANTHER" id="PTHR47515">
    <property type="entry name" value="LOW CALCIUM RESPONSE LOCUS PROTEIN T"/>
    <property type="match status" value="1"/>
</dbReference>
<dbReference type="GO" id="GO:0006313">
    <property type="term" value="P:DNA transposition"/>
    <property type="evidence" value="ECO:0007669"/>
    <property type="project" value="InterPro"/>
</dbReference>
<dbReference type="InterPro" id="IPR002514">
    <property type="entry name" value="Transposase_8"/>
</dbReference>
<dbReference type="PANTHER" id="PTHR47515:SF1">
    <property type="entry name" value="BLR2054 PROTEIN"/>
    <property type="match status" value="1"/>
</dbReference>
<dbReference type="InterPro" id="IPR009057">
    <property type="entry name" value="Homeodomain-like_sf"/>
</dbReference>
<dbReference type="SUPFAM" id="SSF53098">
    <property type="entry name" value="Ribonuclease H-like"/>
    <property type="match status" value="1"/>
</dbReference>
<dbReference type="Gene3D" id="3.30.420.10">
    <property type="entry name" value="Ribonuclease H-like superfamily/Ribonuclease H"/>
    <property type="match status" value="1"/>
</dbReference>
<organism evidence="4">
    <name type="scientific">Shewanella algae</name>
    <dbReference type="NCBI Taxonomy" id="38313"/>
    <lineage>
        <taxon>Bacteria</taxon>
        <taxon>Pseudomonadati</taxon>
        <taxon>Pseudomonadota</taxon>
        <taxon>Gammaproteobacteria</taxon>
        <taxon>Alteromonadales</taxon>
        <taxon>Shewanellaceae</taxon>
        <taxon>Shewanella</taxon>
    </lineage>
</organism>
<evidence type="ECO:0000256" key="1">
    <source>
        <dbReference type="ARBA" id="ARBA00009964"/>
    </source>
</evidence>
<feature type="domain" description="Integrase catalytic" evidence="3">
    <location>
        <begin position="197"/>
        <end position="357"/>
    </location>
</feature>
<dbReference type="GO" id="GO:0003677">
    <property type="term" value="F:DNA binding"/>
    <property type="evidence" value="ECO:0007669"/>
    <property type="project" value="InterPro"/>
</dbReference>
<dbReference type="RefSeq" id="WP_208192835.1">
    <property type="nucleotide sequence ID" value="NZ_AP024613.1"/>
</dbReference>
<dbReference type="NCBIfam" id="NF033516">
    <property type="entry name" value="transpos_IS3"/>
    <property type="match status" value="1"/>
</dbReference>
<evidence type="ECO:0000256" key="2">
    <source>
        <dbReference type="SAM" id="Coils"/>
    </source>
</evidence>
<accession>A0A7T8EA12</accession>
<evidence type="ECO:0000259" key="3">
    <source>
        <dbReference type="PROSITE" id="PS50994"/>
    </source>
</evidence>